<keyword evidence="1" id="KW-0812">Transmembrane</keyword>
<dbReference type="Proteomes" id="UP000199026">
    <property type="component" value="Unassembled WGS sequence"/>
</dbReference>
<evidence type="ECO:0000313" key="3">
    <source>
        <dbReference type="Proteomes" id="UP000199026"/>
    </source>
</evidence>
<feature type="transmembrane region" description="Helical" evidence="1">
    <location>
        <begin position="34"/>
        <end position="52"/>
    </location>
</feature>
<keyword evidence="1" id="KW-1133">Transmembrane helix</keyword>
<dbReference type="EMBL" id="FNPR01000003">
    <property type="protein sequence ID" value="SDY69628.1"/>
    <property type="molecule type" value="Genomic_DNA"/>
</dbReference>
<name>A0A1H3M029_9RHOB</name>
<evidence type="ECO:0008006" key="4">
    <source>
        <dbReference type="Google" id="ProtNLM"/>
    </source>
</evidence>
<gene>
    <name evidence="2" type="ORF">SAMN05444486_103273</name>
</gene>
<evidence type="ECO:0000313" key="2">
    <source>
        <dbReference type="EMBL" id="SDY69628.1"/>
    </source>
</evidence>
<organism evidence="2 3">
    <name type="scientific">Lentibacter algarum</name>
    <dbReference type="NCBI Taxonomy" id="576131"/>
    <lineage>
        <taxon>Bacteria</taxon>
        <taxon>Pseudomonadati</taxon>
        <taxon>Pseudomonadota</taxon>
        <taxon>Alphaproteobacteria</taxon>
        <taxon>Rhodobacterales</taxon>
        <taxon>Roseobacteraceae</taxon>
        <taxon>Lentibacter</taxon>
    </lineage>
</organism>
<dbReference type="AlphaFoldDB" id="A0A1H3M029"/>
<accession>A0A1H3M029</accession>
<sequence>MDMMTGDGLWSLWWVWLALALGLGILEILAPGFILLGFAIGAAVVGALLALGGPLGAYLGGSFTLTLVVFAVFSLIGWIGLRRTMGVRKGQVKTWDRDINED</sequence>
<feature type="transmembrane region" description="Helical" evidence="1">
    <location>
        <begin position="58"/>
        <end position="81"/>
    </location>
</feature>
<feature type="transmembrane region" description="Helical" evidence="1">
    <location>
        <begin position="12"/>
        <end position="29"/>
    </location>
</feature>
<proteinExistence type="predicted"/>
<protein>
    <recommendedName>
        <fullName evidence="4">NfeD-like C-terminal, partner-binding</fullName>
    </recommendedName>
</protein>
<reference evidence="2 3" key="1">
    <citation type="submission" date="2016-10" db="EMBL/GenBank/DDBJ databases">
        <authorList>
            <person name="de Groot N.N."/>
        </authorList>
    </citation>
    <scope>NUCLEOTIDE SEQUENCE [LARGE SCALE GENOMIC DNA]</scope>
    <source>
        <strain evidence="2 3">DSM 24677</strain>
    </source>
</reference>
<keyword evidence="3" id="KW-1185">Reference proteome</keyword>
<dbReference type="RefSeq" id="WP_333908505.1">
    <property type="nucleotide sequence ID" value="NZ_CALBNM010000054.1"/>
</dbReference>
<keyword evidence="1" id="KW-0472">Membrane</keyword>
<dbReference type="STRING" id="576131.SAMN05444486_103273"/>
<dbReference type="GeneID" id="78125223"/>
<evidence type="ECO:0000256" key="1">
    <source>
        <dbReference type="SAM" id="Phobius"/>
    </source>
</evidence>